<dbReference type="EMBL" id="CP126084">
    <property type="protein sequence ID" value="WHX48159.1"/>
    <property type="molecule type" value="Genomic_DNA"/>
</dbReference>
<protein>
    <submittedName>
        <fullName evidence="7">Na+/H+ antiporter subunit G</fullName>
    </submittedName>
</protein>
<gene>
    <name evidence="6" type="ORF">J15TS10_44810</name>
    <name evidence="7" type="ORF">QNH46_18915</name>
</gene>
<dbReference type="NCBIfam" id="NF009236">
    <property type="entry name" value="PRK12586.1"/>
    <property type="match status" value="1"/>
</dbReference>
<reference evidence="7" key="2">
    <citation type="submission" date="2023-05" db="EMBL/GenBank/DDBJ databases">
        <title>Comparative genomics of Bacillaceae isolates and their secondary metabolite potential.</title>
        <authorList>
            <person name="Song L."/>
            <person name="Nielsen L.J."/>
            <person name="Mohite O."/>
            <person name="Xu X."/>
            <person name="Weber T."/>
            <person name="Kovacs A.T."/>
        </authorList>
    </citation>
    <scope>NUCLEOTIDE SEQUENCE</scope>
    <source>
        <strain evidence="7">B2_4</strain>
    </source>
</reference>
<dbReference type="NCBIfam" id="NF009314">
    <property type="entry name" value="PRK12674.1-2"/>
    <property type="match status" value="1"/>
</dbReference>
<comment type="similarity">
    <text evidence="2">Belongs to the CPA3 antiporters (TC 2.A.63) subunit G family.</text>
</comment>
<evidence type="ECO:0000256" key="4">
    <source>
        <dbReference type="SAM" id="MobiDB-lite"/>
    </source>
</evidence>
<keyword evidence="8" id="KW-1185">Reference proteome</keyword>
<keyword evidence="3" id="KW-0813">Transport</keyword>
<sequence length="138" mass="14864">MNVNAVGEFVGAALILIGSIISVISAIGIIRFPDVYTRAHAATKSSTLAVLLTLIGTFLYIWFSDAFISVRVILGILFVFITAPVSGHLIIRAAYRSNVKLADSTIEDELKPVLHGSGQKKKQSNEHEQGTEQPQGSL</sequence>
<dbReference type="RefSeq" id="WP_244996837.1">
    <property type="nucleotide sequence ID" value="NZ_BOSM01000011.1"/>
</dbReference>
<evidence type="ECO:0000256" key="2">
    <source>
        <dbReference type="ARBA" id="ARBA00008404"/>
    </source>
</evidence>
<keyword evidence="3" id="KW-0050">Antiport</keyword>
<keyword evidence="5" id="KW-0812">Transmembrane</keyword>
<keyword evidence="5" id="KW-1133">Transmembrane helix</keyword>
<evidence type="ECO:0000256" key="3">
    <source>
        <dbReference type="ARBA" id="ARBA00022449"/>
    </source>
</evidence>
<dbReference type="InterPro" id="IPR005133">
    <property type="entry name" value="PhaG_MnhG_YufB"/>
</dbReference>
<dbReference type="NCBIfam" id="TIGR01300">
    <property type="entry name" value="CPA3_mnhG_phaG"/>
    <property type="match status" value="1"/>
</dbReference>
<feature type="transmembrane region" description="Helical" evidence="5">
    <location>
        <begin position="45"/>
        <end position="63"/>
    </location>
</feature>
<evidence type="ECO:0000313" key="6">
    <source>
        <dbReference type="EMBL" id="GIP60667.1"/>
    </source>
</evidence>
<dbReference type="GO" id="GO:0015385">
    <property type="term" value="F:sodium:proton antiporter activity"/>
    <property type="evidence" value="ECO:0007669"/>
    <property type="project" value="TreeGrafter"/>
</dbReference>
<feature type="transmembrane region" description="Helical" evidence="5">
    <location>
        <begin position="69"/>
        <end position="91"/>
    </location>
</feature>
<proteinExistence type="inferred from homology"/>
<accession>A0AA95L0F1</accession>
<keyword evidence="5" id="KW-0472">Membrane</keyword>
<dbReference type="Proteomes" id="UP001177943">
    <property type="component" value="Chromosome"/>
</dbReference>
<evidence type="ECO:0000256" key="5">
    <source>
        <dbReference type="SAM" id="Phobius"/>
    </source>
</evidence>
<name>A0AA95L0F1_9BACL</name>
<reference evidence="6 8" key="1">
    <citation type="submission" date="2021-03" db="EMBL/GenBank/DDBJ databases">
        <title>Antimicrobial resistance genes in bacteria isolated from Japanese honey, and their potential for conferring macrolide and lincosamide resistance in the American foulbrood pathogen Paenibacillus larvae.</title>
        <authorList>
            <person name="Okamoto M."/>
            <person name="Kumagai M."/>
            <person name="Kanamori H."/>
            <person name="Takamatsu D."/>
        </authorList>
    </citation>
    <scope>NUCLEOTIDE SEQUENCE [LARGE SCALE GENOMIC DNA]</scope>
    <source>
        <strain evidence="6 8">J15TS10</strain>
    </source>
</reference>
<dbReference type="Proteomes" id="UP000681290">
    <property type="component" value="Unassembled WGS sequence"/>
</dbReference>
<dbReference type="PANTHER" id="PTHR34703:SF1">
    <property type="entry name" value="ANTIPORTER SUBUNIT MNHG2-RELATED"/>
    <property type="match status" value="1"/>
</dbReference>
<feature type="transmembrane region" description="Helical" evidence="5">
    <location>
        <begin position="12"/>
        <end position="33"/>
    </location>
</feature>
<feature type="region of interest" description="Disordered" evidence="4">
    <location>
        <begin position="112"/>
        <end position="138"/>
    </location>
</feature>
<dbReference type="AlphaFoldDB" id="A0AA95L0F1"/>
<comment type="subcellular location">
    <subcellularLocation>
        <location evidence="1">Membrane</location>
        <topology evidence="1">Multi-pass membrane protein</topology>
    </subcellularLocation>
</comment>
<dbReference type="GO" id="GO:0016020">
    <property type="term" value="C:membrane"/>
    <property type="evidence" value="ECO:0007669"/>
    <property type="project" value="UniProtKB-SubCell"/>
</dbReference>
<evidence type="ECO:0000256" key="1">
    <source>
        <dbReference type="ARBA" id="ARBA00004141"/>
    </source>
</evidence>
<organism evidence="7 9">
    <name type="scientific">Paenibacillus woosongensis</name>
    <dbReference type="NCBI Taxonomy" id="307580"/>
    <lineage>
        <taxon>Bacteria</taxon>
        <taxon>Bacillati</taxon>
        <taxon>Bacillota</taxon>
        <taxon>Bacilli</taxon>
        <taxon>Bacillales</taxon>
        <taxon>Paenibacillaceae</taxon>
        <taxon>Paenibacillus</taxon>
    </lineage>
</organism>
<evidence type="ECO:0000313" key="7">
    <source>
        <dbReference type="EMBL" id="WHX48159.1"/>
    </source>
</evidence>
<dbReference type="Pfam" id="PF03334">
    <property type="entry name" value="PhaG_MnhG_YufB"/>
    <property type="match status" value="1"/>
</dbReference>
<evidence type="ECO:0000313" key="9">
    <source>
        <dbReference type="Proteomes" id="UP001177943"/>
    </source>
</evidence>
<evidence type="ECO:0000313" key="8">
    <source>
        <dbReference type="Proteomes" id="UP000681290"/>
    </source>
</evidence>
<dbReference type="PANTHER" id="PTHR34703">
    <property type="entry name" value="ANTIPORTER SUBUNIT MNHG2-RELATED"/>
    <property type="match status" value="1"/>
</dbReference>
<dbReference type="EMBL" id="BOSM01000011">
    <property type="protein sequence ID" value="GIP60667.1"/>
    <property type="molecule type" value="Genomic_DNA"/>
</dbReference>
<dbReference type="KEGG" id="pwn:QNH46_18915"/>